<gene>
    <name evidence="2" type="ORF">HHI36_022494</name>
</gene>
<dbReference type="AlphaFoldDB" id="A0ABD2N0Q8"/>
<evidence type="ECO:0000313" key="2">
    <source>
        <dbReference type="EMBL" id="KAL3272030.1"/>
    </source>
</evidence>
<evidence type="ECO:0000256" key="1">
    <source>
        <dbReference type="SAM" id="MobiDB-lite"/>
    </source>
</evidence>
<dbReference type="EMBL" id="JABFTP020000042">
    <property type="protein sequence ID" value="KAL3272030.1"/>
    <property type="molecule type" value="Genomic_DNA"/>
</dbReference>
<feature type="region of interest" description="Disordered" evidence="1">
    <location>
        <begin position="1"/>
        <end position="28"/>
    </location>
</feature>
<dbReference type="Proteomes" id="UP001516400">
    <property type="component" value="Unassembled WGS sequence"/>
</dbReference>
<protein>
    <submittedName>
        <fullName evidence="2">Uncharacterized protein</fullName>
    </submittedName>
</protein>
<organism evidence="2 3">
    <name type="scientific">Cryptolaemus montrouzieri</name>
    <dbReference type="NCBI Taxonomy" id="559131"/>
    <lineage>
        <taxon>Eukaryota</taxon>
        <taxon>Metazoa</taxon>
        <taxon>Ecdysozoa</taxon>
        <taxon>Arthropoda</taxon>
        <taxon>Hexapoda</taxon>
        <taxon>Insecta</taxon>
        <taxon>Pterygota</taxon>
        <taxon>Neoptera</taxon>
        <taxon>Endopterygota</taxon>
        <taxon>Coleoptera</taxon>
        <taxon>Polyphaga</taxon>
        <taxon>Cucujiformia</taxon>
        <taxon>Coccinelloidea</taxon>
        <taxon>Coccinellidae</taxon>
        <taxon>Scymninae</taxon>
        <taxon>Scymnini</taxon>
        <taxon>Cryptolaemus</taxon>
    </lineage>
</organism>
<proteinExistence type="predicted"/>
<comment type="caution">
    <text evidence="2">The sequence shown here is derived from an EMBL/GenBank/DDBJ whole genome shotgun (WGS) entry which is preliminary data.</text>
</comment>
<evidence type="ECO:0000313" key="3">
    <source>
        <dbReference type="Proteomes" id="UP001516400"/>
    </source>
</evidence>
<reference evidence="2 3" key="1">
    <citation type="journal article" date="2021" name="BMC Biol.">
        <title>Horizontally acquired antibacterial genes associated with adaptive radiation of ladybird beetles.</title>
        <authorList>
            <person name="Li H.S."/>
            <person name="Tang X.F."/>
            <person name="Huang Y.H."/>
            <person name="Xu Z.Y."/>
            <person name="Chen M.L."/>
            <person name="Du X.Y."/>
            <person name="Qiu B.Y."/>
            <person name="Chen P.T."/>
            <person name="Zhang W."/>
            <person name="Slipinski A."/>
            <person name="Escalona H.E."/>
            <person name="Waterhouse R.M."/>
            <person name="Zwick A."/>
            <person name="Pang H."/>
        </authorList>
    </citation>
    <scope>NUCLEOTIDE SEQUENCE [LARGE SCALE GENOMIC DNA]</scope>
    <source>
        <strain evidence="2">SYSU2018</strain>
    </source>
</reference>
<sequence>MKGRRTKKPMKNADQPKTTVPLTKTTHTAVSNSVNGAVKMSHNGRVPNSVNAAASKPVSEAVSNAVNDVDMDVSPPPLT</sequence>
<feature type="compositionally biased region" description="Low complexity" evidence="1">
    <location>
        <begin position="16"/>
        <end position="28"/>
    </location>
</feature>
<accession>A0ABD2N0Q8</accession>
<keyword evidence="3" id="KW-1185">Reference proteome</keyword>
<name>A0ABD2N0Q8_9CUCU</name>
<feature type="compositionally biased region" description="Basic residues" evidence="1">
    <location>
        <begin position="1"/>
        <end position="10"/>
    </location>
</feature>